<evidence type="ECO:0000313" key="2">
    <source>
        <dbReference type="EMBL" id="KAG6427963.1"/>
    </source>
</evidence>
<feature type="compositionally biased region" description="Acidic residues" evidence="1">
    <location>
        <begin position="60"/>
        <end position="69"/>
    </location>
</feature>
<dbReference type="EMBL" id="PNBA02000004">
    <property type="protein sequence ID" value="KAG6427963.1"/>
    <property type="molecule type" value="Genomic_DNA"/>
</dbReference>
<dbReference type="AlphaFoldDB" id="A0A8X9A4C7"/>
<accession>A0A8X9A4C7</accession>
<evidence type="ECO:0000256" key="1">
    <source>
        <dbReference type="SAM" id="MobiDB-lite"/>
    </source>
</evidence>
<sequence>MKESELQQVFSLLEEVVGSGGERRPSETEVRTAIWEACGNWGALQLIVDLLNMKLMELEESSGTEESDAELLKKAEGGTSSNSSVPMSRNRWASIVYRQGQKELTPQIPTGGRACAAVSIE</sequence>
<evidence type="ECO:0000313" key="3">
    <source>
        <dbReference type="Proteomes" id="UP000298416"/>
    </source>
</evidence>
<proteinExistence type="predicted"/>
<feature type="region of interest" description="Disordered" evidence="1">
    <location>
        <begin position="60"/>
        <end position="86"/>
    </location>
</feature>
<reference evidence="2" key="1">
    <citation type="submission" date="2018-01" db="EMBL/GenBank/DDBJ databases">
        <authorList>
            <person name="Mao J.F."/>
        </authorList>
    </citation>
    <scope>NUCLEOTIDE SEQUENCE</scope>
    <source>
        <strain evidence="2">Huo1</strain>
        <tissue evidence="2">Leaf</tissue>
    </source>
</reference>
<organism evidence="2">
    <name type="scientific">Salvia splendens</name>
    <name type="common">Scarlet sage</name>
    <dbReference type="NCBI Taxonomy" id="180675"/>
    <lineage>
        <taxon>Eukaryota</taxon>
        <taxon>Viridiplantae</taxon>
        <taxon>Streptophyta</taxon>
        <taxon>Embryophyta</taxon>
        <taxon>Tracheophyta</taxon>
        <taxon>Spermatophyta</taxon>
        <taxon>Magnoliopsida</taxon>
        <taxon>eudicotyledons</taxon>
        <taxon>Gunneridae</taxon>
        <taxon>Pentapetalae</taxon>
        <taxon>asterids</taxon>
        <taxon>lamiids</taxon>
        <taxon>Lamiales</taxon>
        <taxon>Lamiaceae</taxon>
        <taxon>Nepetoideae</taxon>
        <taxon>Mentheae</taxon>
        <taxon>Salviinae</taxon>
        <taxon>Salvia</taxon>
        <taxon>Salvia subgen. Calosphace</taxon>
        <taxon>core Calosphace</taxon>
    </lineage>
</organism>
<reference evidence="2" key="2">
    <citation type="submission" date="2020-08" db="EMBL/GenBank/DDBJ databases">
        <title>Plant Genome Project.</title>
        <authorList>
            <person name="Zhang R.-G."/>
        </authorList>
    </citation>
    <scope>NUCLEOTIDE SEQUENCE</scope>
    <source>
        <strain evidence="2">Huo1</strain>
        <tissue evidence="2">Leaf</tissue>
    </source>
</reference>
<comment type="caution">
    <text evidence="2">The sequence shown here is derived from an EMBL/GenBank/DDBJ whole genome shotgun (WGS) entry which is preliminary data.</text>
</comment>
<dbReference type="Proteomes" id="UP000298416">
    <property type="component" value="Unassembled WGS sequence"/>
</dbReference>
<keyword evidence="3" id="KW-1185">Reference proteome</keyword>
<name>A0A8X9A4C7_SALSN</name>
<protein>
    <submittedName>
        <fullName evidence="2">Uncharacterized protein</fullName>
    </submittedName>
</protein>
<gene>
    <name evidence="2" type="ORF">SASPL_112211</name>
</gene>